<organism evidence="7">
    <name type="scientific">mine drainage metagenome</name>
    <dbReference type="NCBI Taxonomy" id="410659"/>
    <lineage>
        <taxon>unclassified sequences</taxon>
        <taxon>metagenomes</taxon>
        <taxon>ecological metagenomes</taxon>
    </lineage>
</organism>
<dbReference type="AlphaFoldDB" id="T1AFU1"/>
<dbReference type="InterPro" id="IPR027417">
    <property type="entry name" value="P-loop_NTPase"/>
</dbReference>
<feature type="domain" description="ABC transporter" evidence="6">
    <location>
        <begin position="34"/>
        <end position="68"/>
    </location>
</feature>
<comment type="caution">
    <text evidence="7">The sequence shown here is derived from an EMBL/GenBank/DDBJ whole genome shotgun (WGS) entry which is preliminary data.</text>
</comment>
<protein>
    <submittedName>
        <fullName evidence="7">Oligopeptide ABC transporter, ATP-binding protein OppF</fullName>
    </submittedName>
</protein>
<accession>T1AFU1</accession>
<dbReference type="GO" id="GO:0005524">
    <property type="term" value="F:ATP binding"/>
    <property type="evidence" value="ECO:0007669"/>
    <property type="project" value="UniProtKB-KW"/>
</dbReference>
<dbReference type="Gene3D" id="3.40.50.300">
    <property type="entry name" value="P-loop containing nucleotide triphosphate hydrolases"/>
    <property type="match status" value="1"/>
</dbReference>
<sequence>MSEPALLEVRALDVHFPVRGPGLLPSRLTLRAIDQVSFDVRAGEVLGVVGESGCGKSTLSRALLKLTPGDRRQRAPARCGADHTAESCDASVAPV</sequence>
<dbReference type="EMBL" id="AUZZ01003770">
    <property type="protein sequence ID" value="EQD56022.1"/>
    <property type="molecule type" value="Genomic_DNA"/>
</dbReference>
<dbReference type="InterPro" id="IPR050319">
    <property type="entry name" value="ABC_transp_ATP-bind"/>
</dbReference>
<dbReference type="PANTHER" id="PTHR43776">
    <property type="entry name" value="TRANSPORT ATP-BINDING PROTEIN"/>
    <property type="match status" value="1"/>
</dbReference>
<keyword evidence="3" id="KW-0547">Nucleotide-binding</keyword>
<evidence type="ECO:0000256" key="4">
    <source>
        <dbReference type="ARBA" id="ARBA00022840"/>
    </source>
</evidence>
<dbReference type="Pfam" id="PF00005">
    <property type="entry name" value="ABC_tran"/>
    <property type="match status" value="1"/>
</dbReference>
<evidence type="ECO:0000256" key="5">
    <source>
        <dbReference type="SAM" id="MobiDB-lite"/>
    </source>
</evidence>
<comment type="similarity">
    <text evidence="1">Belongs to the ABC transporter superfamily.</text>
</comment>
<dbReference type="GO" id="GO:0016887">
    <property type="term" value="F:ATP hydrolysis activity"/>
    <property type="evidence" value="ECO:0007669"/>
    <property type="project" value="InterPro"/>
</dbReference>
<proteinExistence type="inferred from homology"/>
<gene>
    <name evidence="7" type="ORF">B2A_05429</name>
</gene>
<evidence type="ECO:0000259" key="6">
    <source>
        <dbReference type="Pfam" id="PF00005"/>
    </source>
</evidence>
<dbReference type="SUPFAM" id="SSF52540">
    <property type="entry name" value="P-loop containing nucleoside triphosphate hydrolases"/>
    <property type="match status" value="1"/>
</dbReference>
<dbReference type="InterPro" id="IPR003439">
    <property type="entry name" value="ABC_transporter-like_ATP-bd"/>
</dbReference>
<feature type="region of interest" description="Disordered" evidence="5">
    <location>
        <begin position="73"/>
        <end position="95"/>
    </location>
</feature>
<keyword evidence="4 7" id="KW-0067">ATP-binding</keyword>
<keyword evidence="2" id="KW-0813">Transport</keyword>
<evidence type="ECO:0000313" key="7">
    <source>
        <dbReference type="EMBL" id="EQD56022.1"/>
    </source>
</evidence>
<name>T1AFU1_9ZZZZ</name>
<evidence type="ECO:0000256" key="3">
    <source>
        <dbReference type="ARBA" id="ARBA00022741"/>
    </source>
</evidence>
<reference evidence="7" key="1">
    <citation type="submission" date="2013-08" db="EMBL/GenBank/DDBJ databases">
        <authorList>
            <person name="Mendez C."/>
            <person name="Richter M."/>
            <person name="Ferrer M."/>
            <person name="Sanchez J."/>
        </authorList>
    </citation>
    <scope>NUCLEOTIDE SEQUENCE</scope>
</reference>
<dbReference type="PANTHER" id="PTHR43776:SF7">
    <property type="entry name" value="D,D-DIPEPTIDE TRANSPORT ATP-BINDING PROTEIN DDPF-RELATED"/>
    <property type="match status" value="1"/>
</dbReference>
<evidence type="ECO:0000256" key="2">
    <source>
        <dbReference type="ARBA" id="ARBA00022448"/>
    </source>
</evidence>
<evidence type="ECO:0000256" key="1">
    <source>
        <dbReference type="ARBA" id="ARBA00005417"/>
    </source>
</evidence>
<reference evidence="7" key="2">
    <citation type="journal article" date="2014" name="ISME J.">
        <title>Microbial stratification in low pH oxic and suboxic macroscopic growths along an acid mine drainage.</title>
        <authorList>
            <person name="Mendez-Garcia C."/>
            <person name="Mesa V."/>
            <person name="Sprenger R.R."/>
            <person name="Richter M."/>
            <person name="Diez M.S."/>
            <person name="Solano J."/>
            <person name="Bargiela R."/>
            <person name="Golyshina O.V."/>
            <person name="Manteca A."/>
            <person name="Ramos J.L."/>
            <person name="Gallego J.R."/>
            <person name="Llorente I."/>
            <person name="Martins Dos Santos V.A."/>
            <person name="Jensen O.N."/>
            <person name="Pelaez A.I."/>
            <person name="Sanchez J."/>
            <person name="Ferrer M."/>
        </authorList>
    </citation>
    <scope>NUCLEOTIDE SEQUENCE</scope>
</reference>
<feature type="non-terminal residue" evidence="7">
    <location>
        <position position="95"/>
    </location>
</feature>